<organism evidence="1 2">
    <name type="scientific">Candidatus Caccoplasma intestinavium</name>
    <dbReference type="NCBI Taxonomy" id="2840716"/>
    <lineage>
        <taxon>Bacteria</taxon>
        <taxon>Pseudomonadati</taxon>
        <taxon>Bacteroidota</taxon>
        <taxon>Bacteroidia</taxon>
        <taxon>Bacteroidales</taxon>
        <taxon>Bacteroidaceae</taxon>
        <taxon>Bacteroidaceae incertae sedis</taxon>
        <taxon>Candidatus Caccoplasma</taxon>
    </lineage>
</organism>
<accession>A0A9D1KEB1</accession>
<dbReference type="Proteomes" id="UP000886722">
    <property type="component" value="Unassembled WGS sequence"/>
</dbReference>
<proteinExistence type="predicted"/>
<reference evidence="1" key="2">
    <citation type="journal article" date="2021" name="PeerJ">
        <title>Extensive microbial diversity within the chicken gut microbiome revealed by metagenomics and culture.</title>
        <authorList>
            <person name="Gilroy R."/>
            <person name="Ravi A."/>
            <person name="Getino M."/>
            <person name="Pursley I."/>
            <person name="Horton D.L."/>
            <person name="Alikhan N.F."/>
            <person name="Baker D."/>
            <person name="Gharbi K."/>
            <person name="Hall N."/>
            <person name="Watson M."/>
            <person name="Adriaenssens E.M."/>
            <person name="Foster-Nyarko E."/>
            <person name="Jarju S."/>
            <person name="Secka A."/>
            <person name="Antonio M."/>
            <person name="Oren A."/>
            <person name="Chaudhuri R.R."/>
            <person name="La Ragione R."/>
            <person name="Hildebrand F."/>
            <person name="Pallen M.J."/>
        </authorList>
    </citation>
    <scope>NUCLEOTIDE SEQUENCE</scope>
    <source>
        <strain evidence="1">21143</strain>
    </source>
</reference>
<evidence type="ECO:0000313" key="2">
    <source>
        <dbReference type="Proteomes" id="UP000886722"/>
    </source>
</evidence>
<dbReference type="EMBL" id="DVKT01000062">
    <property type="protein sequence ID" value="HIT40031.1"/>
    <property type="molecule type" value="Genomic_DNA"/>
</dbReference>
<evidence type="ECO:0000313" key="1">
    <source>
        <dbReference type="EMBL" id="HIT40031.1"/>
    </source>
</evidence>
<dbReference type="AlphaFoldDB" id="A0A9D1KEB1"/>
<reference evidence="1" key="1">
    <citation type="submission" date="2020-10" db="EMBL/GenBank/DDBJ databases">
        <authorList>
            <person name="Gilroy R."/>
        </authorList>
    </citation>
    <scope>NUCLEOTIDE SEQUENCE</scope>
    <source>
        <strain evidence="1">21143</strain>
    </source>
</reference>
<protein>
    <submittedName>
        <fullName evidence="1">Uncharacterized protein</fullName>
    </submittedName>
</protein>
<name>A0A9D1KEB1_9BACT</name>
<comment type="caution">
    <text evidence="1">The sequence shown here is derived from an EMBL/GenBank/DDBJ whole genome shotgun (WGS) entry which is preliminary data.</text>
</comment>
<gene>
    <name evidence="1" type="ORF">IAD06_08370</name>
</gene>
<sequence length="76" mass="8350">MEPAKYRLHYTTCAPALPGHKTALVRMVCPIHAIAPGQVDGGRSSIHHLYTAIGVVRRGLCRCYGLSIYQSFGHPF</sequence>